<proteinExistence type="predicted"/>
<gene>
    <name evidence="8" type="ORF">AAHA92_02213</name>
</gene>
<keyword evidence="1" id="KW-0479">Metal-binding</keyword>
<dbReference type="SMART" id="SM00575">
    <property type="entry name" value="ZnF_PMZ"/>
    <property type="match status" value="1"/>
</dbReference>
<evidence type="ECO:0000259" key="6">
    <source>
        <dbReference type="PROSITE" id="PS50158"/>
    </source>
</evidence>
<dbReference type="InterPro" id="IPR006564">
    <property type="entry name" value="Znf_PMZ"/>
</dbReference>
<accession>A0ABD1IE41</accession>
<dbReference type="AlphaFoldDB" id="A0ABD1IE41"/>
<dbReference type="PROSITE" id="PS50158">
    <property type="entry name" value="ZF_CCHC"/>
    <property type="match status" value="1"/>
</dbReference>
<organism evidence="8 9">
    <name type="scientific">Salvia divinorum</name>
    <name type="common">Maria pastora</name>
    <name type="synonym">Diviner's sage</name>
    <dbReference type="NCBI Taxonomy" id="28513"/>
    <lineage>
        <taxon>Eukaryota</taxon>
        <taxon>Viridiplantae</taxon>
        <taxon>Streptophyta</taxon>
        <taxon>Embryophyta</taxon>
        <taxon>Tracheophyta</taxon>
        <taxon>Spermatophyta</taxon>
        <taxon>Magnoliopsida</taxon>
        <taxon>eudicotyledons</taxon>
        <taxon>Gunneridae</taxon>
        <taxon>Pentapetalae</taxon>
        <taxon>asterids</taxon>
        <taxon>lamiids</taxon>
        <taxon>Lamiales</taxon>
        <taxon>Lamiaceae</taxon>
        <taxon>Nepetoideae</taxon>
        <taxon>Mentheae</taxon>
        <taxon>Salviinae</taxon>
        <taxon>Salvia</taxon>
        <taxon>Salvia subgen. Calosphace</taxon>
    </lineage>
</organism>
<dbReference type="PROSITE" id="PS50966">
    <property type="entry name" value="ZF_SWIM"/>
    <property type="match status" value="1"/>
</dbReference>
<feature type="compositionally biased region" description="Basic residues" evidence="5">
    <location>
        <begin position="243"/>
        <end position="257"/>
    </location>
</feature>
<dbReference type="Proteomes" id="UP001567538">
    <property type="component" value="Unassembled WGS sequence"/>
</dbReference>
<evidence type="ECO:0008006" key="10">
    <source>
        <dbReference type="Google" id="ProtNLM"/>
    </source>
</evidence>
<dbReference type="EMBL" id="JBEAFC010000002">
    <property type="protein sequence ID" value="KAL1566627.1"/>
    <property type="molecule type" value="Genomic_DNA"/>
</dbReference>
<name>A0ABD1IE41_SALDI</name>
<dbReference type="PANTHER" id="PTHR31973">
    <property type="entry name" value="POLYPROTEIN, PUTATIVE-RELATED"/>
    <property type="match status" value="1"/>
</dbReference>
<evidence type="ECO:0000313" key="9">
    <source>
        <dbReference type="Proteomes" id="UP001567538"/>
    </source>
</evidence>
<evidence type="ECO:0000313" key="8">
    <source>
        <dbReference type="EMBL" id="KAL1566627.1"/>
    </source>
</evidence>
<evidence type="ECO:0000256" key="3">
    <source>
        <dbReference type="ARBA" id="ARBA00022833"/>
    </source>
</evidence>
<protein>
    <recommendedName>
        <fullName evidence="10">SWIM-type domain-containing protein</fullName>
    </recommendedName>
</protein>
<feature type="region of interest" description="Disordered" evidence="5">
    <location>
        <begin position="183"/>
        <end position="257"/>
    </location>
</feature>
<keyword evidence="3" id="KW-0862">Zinc</keyword>
<keyword evidence="9" id="KW-1185">Reference proteome</keyword>
<evidence type="ECO:0000256" key="2">
    <source>
        <dbReference type="ARBA" id="ARBA00022771"/>
    </source>
</evidence>
<dbReference type="GO" id="GO:0008270">
    <property type="term" value="F:zinc ion binding"/>
    <property type="evidence" value="ECO:0007669"/>
    <property type="project" value="UniProtKB-KW"/>
</dbReference>
<comment type="caution">
    <text evidence="8">The sequence shown here is derived from an EMBL/GenBank/DDBJ whole genome shotgun (WGS) entry which is preliminary data.</text>
</comment>
<evidence type="ECO:0000256" key="1">
    <source>
        <dbReference type="ARBA" id="ARBA00022723"/>
    </source>
</evidence>
<reference evidence="8 9" key="1">
    <citation type="submission" date="2024-06" db="EMBL/GenBank/DDBJ databases">
        <title>A chromosome level genome sequence of Diviner's sage (Salvia divinorum).</title>
        <authorList>
            <person name="Ford S.A."/>
            <person name="Ro D.-K."/>
            <person name="Ness R.W."/>
            <person name="Phillips M.A."/>
        </authorList>
    </citation>
    <scope>NUCLEOTIDE SEQUENCE [LARGE SCALE GENOMIC DNA]</scope>
    <source>
        <strain evidence="8">SAF-2024a</strain>
        <tissue evidence="8">Leaf</tissue>
    </source>
</reference>
<evidence type="ECO:0000259" key="7">
    <source>
        <dbReference type="PROSITE" id="PS50966"/>
    </source>
</evidence>
<evidence type="ECO:0000256" key="5">
    <source>
        <dbReference type="SAM" id="MobiDB-lite"/>
    </source>
</evidence>
<evidence type="ECO:0000256" key="4">
    <source>
        <dbReference type="PROSITE-ProRule" id="PRU00047"/>
    </source>
</evidence>
<dbReference type="InterPro" id="IPR001878">
    <property type="entry name" value="Znf_CCHC"/>
</dbReference>
<feature type="domain" description="CCHC-type" evidence="6">
    <location>
        <begin position="179"/>
        <end position="194"/>
    </location>
</feature>
<feature type="compositionally biased region" description="Polar residues" evidence="5">
    <location>
        <begin position="183"/>
        <end position="231"/>
    </location>
</feature>
<sequence>MLEELRTQQLERIQIRGQWMKSYNFPVPPVIKEILDKTAGESTSWRPLWNGENEYQVTGPLGHFVVNMRTRRCTCRLWQISGISCVHATSCILKIRHPLTDYVPPYYSRISMSALYEHVLYPINGMENWPRNSDVGFELDPPNTKTQCGRPRKIRREETQVRFHENRVESLQRGPIITCSRCGQSGHNKRTCQNDPRVSTSQRSAPSGAQGSQVPNAQSDPPTQETTGAPSCQPPTTGPSSRNVRKAQRCGRRKTAD</sequence>
<keyword evidence="2 4" id="KW-0863">Zinc-finger</keyword>
<dbReference type="InterPro" id="IPR007527">
    <property type="entry name" value="Znf_SWIM"/>
</dbReference>
<feature type="domain" description="SWIM-type" evidence="7">
    <location>
        <begin position="64"/>
        <end position="96"/>
    </location>
</feature>
<dbReference type="Pfam" id="PF04434">
    <property type="entry name" value="SWIM"/>
    <property type="match status" value="1"/>
</dbReference>
<dbReference type="PANTHER" id="PTHR31973:SF187">
    <property type="entry name" value="MUTATOR TRANSPOSASE MUDRA PROTEIN"/>
    <property type="match status" value="1"/>
</dbReference>